<proteinExistence type="predicted"/>
<keyword evidence="4" id="KW-1185">Reference proteome</keyword>
<dbReference type="eggNOG" id="ENOG502RS7C">
    <property type="taxonomic scope" value="Eukaryota"/>
</dbReference>
<evidence type="ECO:0000259" key="2">
    <source>
        <dbReference type="Pfam" id="PF25485"/>
    </source>
</evidence>
<gene>
    <name evidence="3" type="ORF">GLRG_10049</name>
</gene>
<dbReference type="RefSeq" id="XP_008098925.1">
    <property type="nucleotide sequence ID" value="XM_008100734.1"/>
</dbReference>
<dbReference type="Proteomes" id="UP000008782">
    <property type="component" value="Unassembled WGS sequence"/>
</dbReference>
<dbReference type="HOGENOM" id="CLU_743957_0_0_1"/>
<dbReference type="Pfam" id="PF25485">
    <property type="entry name" value="DUF7908"/>
    <property type="match status" value="1"/>
</dbReference>
<name>E3QVL7_COLGM</name>
<dbReference type="VEuPathDB" id="FungiDB:GLRG_10049"/>
<sequence length="372" mass="39070">MNKEPFLVILLARLSNAVAVEQGGLIDILPATHCFTYLSTYLEFVPPQTGILPQSAIVTMVGGTGVTVLDNTIATIPNILLQNGITTAVVRGTSVSVLDNTVSTIPDILRQNGVVTTVGGTSVAVPQSTVSTISGFVPQNAIVTAVVGGTSAPVPDNTVSTLQGGAITSLYANNISPTITGMVSTTSRISSETIRISSGTASFYANTNIPTNTPTIITITSPTSSYTTSYYTTSNISTTVPVTQDIILLVVPQFSVKQRGLWKRVLGGFLSNDTNGNHDSCDAATIFTLSQDQLFEADNPIFYSPGETFKQFHSPVVTPESAITNTFANVSGVLSFTSPSIPGGQADFCQDSTGQVFITFTTRPAYCKPAFL</sequence>
<organism evidence="4">
    <name type="scientific">Colletotrichum graminicola (strain M1.001 / M2 / FGSC 10212)</name>
    <name type="common">Maize anthracnose fungus</name>
    <name type="synonym">Glomerella graminicola</name>
    <dbReference type="NCBI Taxonomy" id="645133"/>
    <lineage>
        <taxon>Eukaryota</taxon>
        <taxon>Fungi</taxon>
        <taxon>Dikarya</taxon>
        <taxon>Ascomycota</taxon>
        <taxon>Pezizomycotina</taxon>
        <taxon>Sordariomycetes</taxon>
        <taxon>Hypocreomycetidae</taxon>
        <taxon>Glomerellales</taxon>
        <taxon>Glomerellaceae</taxon>
        <taxon>Colletotrichum</taxon>
        <taxon>Colletotrichum graminicola species complex</taxon>
    </lineage>
</organism>
<feature type="chain" id="PRO_5003179979" description="DUF7908 domain-containing protein" evidence="1">
    <location>
        <begin position="20"/>
        <end position="372"/>
    </location>
</feature>
<dbReference type="OrthoDB" id="3563678at2759"/>
<evidence type="ECO:0000313" key="3">
    <source>
        <dbReference type="EMBL" id="EFQ34905.1"/>
    </source>
</evidence>
<dbReference type="AlphaFoldDB" id="E3QVL7"/>
<accession>E3QVL7</accession>
<reference evidence="4" key="1">
    <citation type="journal article" date="2012" name="Nat. Genet.">
        <title>Lifestyle transitions in plant pathogenic Colletotrichum fungi deciphered by genome and transcriptome analyses.</title>
        <authorList>
            <person name="O'Connell R.J."/>
            <person name="Thon M.R."/>
            <person name="Hacquard S."/>
            <person name="Amyotte S.G."/>
            <person name="Kleemann J."/>
            <person name="Torres M.F."/>
            <person name="Damm U."/>
            <person name="Buiate E.A."/>
            <person name="Epstein L."/>
            <person name="Alkan N."/>
            <person name="Altmueller J."/>
            <person name="Alvarado-Balderrama L."/>
            <person name="Bauser C.A."/>
            <person name="Becker C."/>
            <person name="Birren B.W."/>
            <person name="Chen Z."/>
            <person name="Choi J."/>
            <person name="Crouch J.A."/>
            <person name="Duvick J.P."/>
            <person name="Farman M.A."/>
            <person name="Gan P."/>
            <person name="Heiman D."/>
            <person name="Henrissat B."/>
            <person name="Howard R.J."/>
            <person name="Kabbage M."/>
            <person name="Koch C."/>
            <person name="Kracher B."/>
            <person name="Kubo Y."/>
            <person name="Law A.D."/>
            <person name="Lebrun M.-H."/>
            <person name="Lee Y.-H."/>
            <person name="Miyara I."/>
            <person name="Moore N."/>
            <person name="Neumann U."/>
            <person name="Nordstroem K."/>
            <person name="Panaccione D.G."/>
            <person name="Panstruga R."/>
            <person name="Place M."/>
            <person name="Proctor R.H."/>
            <person name="Prusky D."/>
            <person name="Rech G."/>
            <person name="Reinhardt R."/>
            <person name="Rollins J.A."/>
            <person name="Rounsley S."/>
            <person name="Schardl C.L."/>
            <person name="Schwartz D.C."/>
            <person name="Shenoy N."/>
            <person name="Shirasu K."/>
            <person name="Sikhakolli U.R."/>
            <person name="Stueber K."/>
            <person name="Sukno S.A."/>
            <person name="Sweigard J.A."/>
            <person name="Takano Y."/>
            <person name="Takahara H."/>
            <person name="Trail F."/>
            <person name="van der Does H.C."/>
            <person name="Voll L.M."/>
            <person name="Will I."/>
            <person name="Young S."/>
            <person name="Zeng Q."/>
            <person name="Zhang J."/>
            <person name="Zhou S."/>
            <person name="Dickman M.B."/>
            <person name="Schulze-Lefert P."/>
            <person name="Ver Loren van Themaat E."/>
            <person name="Ma L.-J."/>
            <person name="Vaillancourt L.J."/>
        </authorList>
    </citation>
    <scope>NUCLEOTIDE SEQUENCE [LARGE SCALE GENOMIC DNA]</scope>
    <source>
        <strain evidence="4">M1.001 / M2 / FGSC 10212</strain>
    </source>
</reference>
<feature type="signal peptide" evidence="1">
    <location>
        <begin position="1"/>
        <end position="19"/>
    </location>
</feature>
<keyword evidence="1" id="KW-0732">Signal</keyword>
<evidence type="ECO:0000256" key="1">
    <source>
        <dbReference type="SAM" id="SignalP"/>
    </source>
</evidence>
<dbReference type="GeneID" id="24415414"/>
<dbReference type="EMBL" id="GG697385">
    <property type="protein sequence ID" value="EFQ34905.1"/>
    <property type="molecule type" value="Genomic_DNA"/>
</dbReference>
<dbReference type="InterPro" id="IPR057230">
    <property type="entry name" value="DUF7908"/>
</dbReference>
<feature type="domain" description="DUF7908" evidence="2">
    <location>
        <begin position="257"/>
        <end position="369"/>
    </location>
</feature>
<protein>
    <recommendedName>
        <fullName evidence="2">DUF7908 domain-containing protein</fullName>
    </recommendedName>
</protein>
<evidence type="ECO:0000313" key="4">
    <source>
        <dbReference type="Proteomes" id="UP000008782"/>
    </source>
</evidence>
<dbReference type="STRING" id="645133.E3QVL7"/>